<feature type="compositionally biased region" description="Polar residues" evidence="1">
    <location>
        <begin position="1"/>
        <end position="18"/>
    </location>
</feature>
<feature type="region of interest" description="Disordered" evidence="1">
    <location>
        <begin position="1"/>
        <end position="20"/>
    </location>
</feature>
<dbReference type="Proteomes" id="UP000236291">
    <property type="component" value="Unassembled WGS sequence"/>
</dbReference>
<evidence type="ECO:0000256" key="1">
    <source>
        <dbReference type="SAM" id="MobiDB-lite"/>
    </source>
</evidence>
<protein>
    <submittedName>
        <fullName evidence="2">Uncharacterized protein</fullName>
    </submittedName>
</protein>
<comment type="caution">
    <text evidence="2">The sequence shown here is derived from an EMBL/GenBank/DDBJ whole genome shotgun (WGS) entry which is preliminary data.</text>
</comment>
<dbReference type="EMBL" id="ASHM01025588">
    <property type="protein sequence ID" value="PNX73137.1"/>
    <property type="molecule type" value="Genomic_DNA"/>
</dbReference>
<sequence>MSSGTESVESGDSGNLGTNGFGDSAVGVFVEDFGDDAGACETDKGNDIALRGGRVDLEIGRYTAAAILMCISIRCNVNGVGLMNNKRSCFNWFDISLTVN</sequence>
<reference evidence="2 3" key="2">
    <citation type="journal article" date="2017" name="Front. Plant Sci.">
        <title>Gene Classification and Mining of Molecular Markers Useful in Red Clover (Trifolium pratense) Breeding.</title>
        <authorList>
            <person name="Istvanek J."/>
            <person name="Dluhosova J."/>
            <person name="Dluhos P."/>
            <person name="Patkova L."/>
            <person name="Nedelnik J."/>
            <person name="Repkova J."/>
        </authorList>
    </citation>
    <scope>NUCLEOTIDE SEQUENCE [LARGE SCALE GENOMIC DNA]</scope>
    <source>
        <strain evidence="3">cv. Tatra</strain>
        <tissue evidence="2">Young leaves</tissue>
    </source>
</reference>
<accession>A0A2K3L3M0</accession>
<gene>
    <name evidence="2" type="ORF">L195_g029035</name>
</gene>
<name>A0A2K3L3M0_TRIPR</name>
<dbReference type="AlphaFoldDB" id="A0A2K3L3M0"/>
<evidence type="ECO:0000313" key="2">
    <source>
        <dbReference type="EMBL" id="PNX73137.1"/>
    </source>
</evidence>
<evidence type="ECO:0000313" key="3">
    <source>
        <dbReference type="Proteomes" id="UP000236291"/>
    </source>
</evidence>
<organism evidence="2 3">
    <name type="scientific">Trifolium pratense</name>
    <name type="common">Red clover</name>
    <dbReference type="NCBI Taxonomy" id="57577"/>
    <lineage>
        <taxon>Eukaryota</taxon>
        <taxon>Viridiplantae</taxon>
        <taxon>Streptophyta</taxon>
        <taxon>Embryophyta</taxon>
        <taxon>Tracheophyta</taxon>
        <taxon>Spermatophyta</taxon>
        <taxon>Magnoliopsida</taxon>
        <taxon>eudicotyledons</taxon>
        <taxon>Gunneridae</taxon>
        <taxon>Pentapetalae</taxon>
        <taxon>rosids</taxon>
        <taxon>fabids</taxon>
        <taxon>Fabales</taxon>
        <taxon>Fabaceae</taxon>
        <taxon>Papilionoideae</taxon>
        <taxon>50 kb inversion clade</taxon>
        <taxon>NPAAA clade</taxon>
        <taxon>Hologalegina</taxon>
        <taxon>IRL clade</taxon>
        <taxon>Trifolieae</taxon>
        <taxon>Trifolium</taxon>
    </lineage>
</organism>
<reference evidence="2 3" key="1">
    <citation type="journal article" date="2014" name="Am. J. Bot.">
        <title>Genome assembly and annotation for red clover (Trifolium pratense; Fabaceae).</title>
        <authorList>
            <person name="Istvanek J."/>
            <person name="Jaros M."/>
            <person name="Krenek A."/>
            <person name="Repkova J."/>
        </authorList>
    </citation>
    <scope>NUCLEOTIDE SEQUENCE [LARGE SCALE GENOMIC DNA]</scope>
    <source>
        <strain evidence="3">cv. Tatra</strain>
        <tissue evidence="2">Young leaves</tissue>
    </source>
</reference>
<proteinExistence type="predicted"/>